<dbReference type="EMBL" id="WVHS01000003">
    <property type="protein sequence ID" value="MXV16333.1"/>
    <property type="molecule type" value="Genomic_DNA"/>
</dbReference>
<dbReference type="InterPro" id="IPR050595">
    <property type="entry name" value="Bact_response_regulator"/>
</dbReference>
<dbReference type="RefSeq" id="WP_160907337.1">
    <property type="nucleotide sequence ID" value="NZ_WVHS01000003.1"/>
</dbReference>
<reference evidence="4 5" key="1">
    <citation type="submission" date="2019-11" db="EMBL/GenBank/DDBJ databases">
        <title>Pedobacter sp. HMF7056 Genome sequencing and assembly.</title>
        <authorList>
            <person name="Kang H."/>
            <person name="Kim H."/>
            <person name="Joh K."/>
        </authorList>
    </citation>
    <scope>NUCLEOTIDE SEQUENCE [LARGE SCALE GENOMIC DNA]</scope>
    <source>
        <strain evidence="4 5">HMF7056</strain>
    </source>
</reference>
<dbReference type="PANTHER" id="PTHR44591">
    <property type="entry name" value="STRESS RESPONSE REGULATOR PROTEIN 1"/>
    <property type="match status" value="1"/>
</dbReference>
<evidence type="ECO:0000313" key="4">
    <source>
        <dbReference type="EMBL" id="MXV16333.1"/>
    </source>
</evidence>
<name>A0A7K1XZE4_9SPHI</name>
<dbReference type="AlphaFoldDB" id="A0A7K1XZE4"/>
<dbReference type="Pfam" id="PF00072">
    <property type="entry name" value="Response_reg"/>
    <property type="match status" value="1"/>
</dbReference>
<dbReference type="SMART" id="SM00448">
    <property type="entry name" value="REC"/>
    <property type="match status" value="1"/>
</dbReference>
<organism evidence="4 5">
    <name type="scientific">Hufsiella ginkgonis</name>
    <dbReference type="NCBI Taxonomy" id="2695274"/>
    <lineage>
        <taxon>Bacteria</taxon>
        <taxon>Pseudomonadati</taxon>
        <taxon>Bacteroidota</taxon>
        <taxon>Sphingobacteriia</taxon>
        <taxon>Sphingobacteriales</taxon>
        <taxon>Sphingobacteriaceae</taxon>
        <taxon>Hufsiella</taxon>
    </lineage>
</organism>
<sequence length="128" mass="14530">MKRVLVCDDDITISEVVALVLADSDWEVYTLHDCNNMIDKIRDTKPSVIFMDNKIPNDGGIVATQSIKRHPSYQQIPVIYFTSDNDIDELAKKAGADYVLQKPFMITQLEAVVNLAFKSWKENRLPGQ</sequence>
<keyword evidence="5" id="KW-1185">Reference proteome</keyword>
<dbReference type="InterPro" id="IPR011006">
    <property type="entry name" value="CheY-like_superfamily"/>
</dbReference>
<evidence type="ECO:0000259" key="3">
    <source>
        <dbReference type="PROSITE" id="PS50110"/>
    </source>
</evidence>
<protein>
    <submittedName>
        <fullName evidence="4">Response regulator</fullName>
    </submittedName>
</protein>
<dbReference type="Gene3D" id="3.40.50.2300">
    <property type="match status" value="1"/>
</dbReference>
<gene>
    <name evidence="4" type="ORF">GS398_13550</name>
</gene>
<dbReference type="PANTHER" id="PTHR44591:SF3">
    <property type="entry name" value="RESPONSE REGULATORY DOMAIN-CONTAINING PROTEIN"/>
    <property type="match status" value="1"/>
</dbReference>
<comment type="caution">
    <text evidence="4">The sequence shown here is derived from an EMBL/GenBank/DDBJ whole genome shotgun (WGS) entry which is preliminary data.</text>
</comment>
<dbReference type="Proteomes" id="UP000451233">
    <property type="component" value="Unassembled WGS sequence"/>
</dbReference>
<dbReference type="SUPFAM" id="SSF52172">
    <property type="entry name" value="CheY-like"/>
    <property type="match status" value="1"/>
</dbReference>
<dbReference type="GO" id="GO:0000160">
    <property type="term" value="P:phosphorelay signal transduction system"/>
    <property type="evidence" value="ECO:0007669"/>
    <property type="project" value="InterPro"/>
</dbReference>
<dbReference type="InterPro" id="IPR001789">
    <property type="entry name" value="Sig_transdc_resp-reg_receiver"/>
</dbReference>
<evidence type="ECO:0000313" key="5">
    <source>
        <dbReference type="Proteomes" id="UP000451233"/>
    </source>
</evidence>
<evidence type="ECO:0000256" key="1">
    <source>
        <dbReference type="ARBA" id="ARBA00022553"/>
    </source>
</evidence>
<proteinExistence type="predicted"/>
<keyword evidence="1 2" id="KW-0597">Phosphoprotein</keyword>
<accession>A0A7K1XZE4</accession>
<dbReference type="PROSITE" id="PS50110">
    <property type="entry name" value="RESPONSE_REGULATORY"/>
    <property type="match status" value="1"/>
</dbReference>
<evidence type="ECO:0000256" key="2">
    <source>
        <dbReference type="PROSITE-ProRule" id="PRU00169"/>
    </source>
</evidence>
<feature type="modified residue" description="4-aspartylphosphate" evidence="2">
    <location>
        <position position="52"/>
    </location>
</feature>
<feature type="domain" description="Response regulatory" evidence="3">
    <location>
        <begin position="3"/>
        <end position="117"/>
    </location>
</feature>